<dbReference type="InterPro" id="IPR036928">
    <property type="entry name" value="AS_sf"/>
</dbReference>
<feature type="domain" description="Amidase" evidence="2">
    <location>
        <begin position="53"/>
        <end position="486"/>
    </location>
</feature>
<evidence type="ECO:0000313" key="3">
    <source>
        <dbReference type="EMBL" id="TSI14948.1"/>
    </source>
</evidence>
<dbReference type="Proteomes" id="UP000316406">
    <property type="component" value="Unassembled WGS sequence"/>
</dbReference>
<organism evidence="3 4">
    <name type="scientific">Brevibacterium aurantiacum</name>
    <dbReference type="NCBI Taxonomy" id="273384"/>
    <lineage>
        <taxon>Bacteria</taxon>
        <taxon>Bacillati</taxon>
        <taxon>Actinomycetota</taxon>
        <taxon>Actinomycetes</taxon>
        <taxon>Micrococcales</taxon>
        <taxon>Brevibacteriaceae</taxon>
        <taxon>Brevibacterium</taxon>
    </lineage>
</organism>
<dbReference type="OrthoDB" id="182039at2"/>
<dbReference type="PANTHER" id="PTHR11895">
    <property type="entry name" value="TRANSAMIDASE"/>
    <property type="match status" value="1"/>
</dbReference>
<sequence>MSRPRSSSWCRGRDSLRGECWHVVRDGASPSGTMRIVDETNGTQGEQGSMQSLEQTLAAVEGIGRELNAVTSVMRGRARTLERKSAQRAAVGEPKRLLEGVPFAVKDVIDVAGFPTTMGSNVSSGPDPSTSAPVVSLLEKAGALPVVKTNCQEYSYGILGDESAFGRVINPIDPTLCTGGSSSGSAALVAAGVVPLALGTDTAGSVRVPAACQGVIGFKPTFGIVPVEGVFPLSPSFDTVGLFARDLPLLTAAFAVISGNGSGSIPTGSSPTKAPTVDLSLLNPTGESSADVQTWVERHLGDSAIASITSENTDHLTELIERGIDYYDIVRRYEAYVLHKQFLDDQGEKYQPGVWAKILSGQNITEAEYQSNVVALEELRASAESFFDDVDFIITPAMGGDVIAWDELGPDSAATFMRYSLPFNVLGWPAVTLPIGAVLDGTTSGSDESSGTVCGEASDTTAATSPRAKPLSVQVVGAPHSDEKLLAFVAGL</sequence>
<dbReference type="PROSITE" id="PS00571">
    <property type="entry name" value="AMIDASES"/>
    <property type="match status" value="1"/>
</dbReference>
<comment type="caution">
    <text evidence="3">The sequence shown here is derived from an EMBL/GenBank/DDBJ whole genome shotgun (WGS) entry which is preliminary data.</text>
</comment>
<feature type="region of interest" description="Disordered" evidence="1">
    <location>
        <begin position="443"/>
        <end position="466"/>
    </location>
</feature>
<dbReference type="SUPFAM" id="SSF75304">
    <property type="entry name" value="Amidase signature (AS) enzymes"/>
    <property type="match status" value="1"/>
</dbReference>
<dbReference type="AlphaFoldDB" id="A0A556CD19"/>
<dbReference type="InterPro" id="IPR000120">
    <property type="entry name" value="Amidase"/>
</dbReference>
<evidence type="ECO:0000256" key="1">
    <source>
        <dbReference type="SAM" id="MobiDB-lite"/>
    </source>
</evidence>
<dbReference type="Pfam" id="PF01425">
    <property type="entry name" value="Amidase"/>
    <property type="match status" value="1"/>
</dbReference>
<evidence type="ECO:0000259" key="2">
    <source>
        <dbReference type="Pfam" id="PF01425"/>
    </source>
</evidence>
<dbReference type="Gene3D" id="3.90.1300.10">
    <property type="entry name" value="Amidase signature (AS) domain"/>
    <property type="match status" value="1"/>
</dbReference>
<dbReference type="GO" id="GO:0003824">
    <property type="term" value="F:catalytic activity"/>
    <property type="evidence" value="ECO:0007669"/>
    <property type="project" value="InterPro"/>
</dbReference>
<keyword evidence="4" id="KW-1185">Reference proteome</keyword>
<dbReference type="InterPro" id="IPR020556">
    <property type="entry name" value="Amidase_CS"/>
</dbReference>
<gene>
    <name evidence="3" type="ORF">FO013_12965</name>
</gene>
<dbReference type="EMBL" id="VLTK01000007">
    <property type="protein sequence ID" value="TSI14948.1"/>
    <property type="molecule type" value="Genomic_DNA"/>
</dbReference>
<feature type="compositionally biased region" description="Low complexity" evidence="1">
    <location>
        <begin position="443"/>
        <end position="452"/>
    </location>
</feature>
<evidence type="ECO:0000313" key="4">
    <source>
        <dbReference type="Proteomes" id="UP000316406"/>
    </source>
</evidence>
<name>A0A556CD19_BREAU</name>
<accession>A0A556CD19</accession>
<proteinExistence type="predicted"/>
<dbReference type="InterPro" id="IPR023631">
    <property type="entry name" value="Amidase_dom"/>
</dbReference>
<dbReference type="PANTHER" id="PTHR11895:SF176">
    <property type="entry name" value="AMIDASE AMID-RELATED"/>
    <property type="match status" value="1"/>
</dbReference>
<reference evidence="3 4" key="1">
    <citation type="submission" date="2019-07" db="EMBL/GenBank/DDBJ databases">
        <title>Draft genome sequence of Brevibacterium aurantiacum XU54 isolated from Xinjiang China.</title>
        <authorList>
            <person name="Xu X."/>
        </authorList>
    </citation>
    <scope>NUCLEOTIDE SEQUENCE [LARGE SCALE GENOMIC DNA]</scope>
    <source>
        <strain evidence="3 4">XU54</strain>
    </source>
</reference>
<protein>
    <submittedName>
        <fullName evidence="3">Amidase</fullName>
    </submittedName>
</protein>